<feature type="signal peptide" evidence="1">
    <location>
        <begin position="1"/>
        <end position="41"/>
    </location>
</feature>
<keyword evidence="4" id="KW-1185">Reference proteome</keyword>
<dbReference type="AlphaFoldDB" id="A0A7W7KC44"/>
<name>A0A7W7KC44_9SPHN</name>
<evidence type="ECO:0000313" key="4">
    <source>
        <dbReference type="Proteomes" id="UP000555448"/>
    </source>
</evidence>
<dbReference type="Pfam" id="PF07589">
    <property type="entry name" value="PEP-CTERM"/>
    <property type="match status" value="1"/>
</dbReference>
<accession>A0A7W7KC44</accession>
<evidence type="ECO:0000313" key="3">
    <source>
        <dbReference type="EMBL" id="MBB4859453.1"/>
    </source>
</evidence>
<dbReference type="NCBIfam" id="TIGR02595">
    <property type="entry name" value="PEP_CTERM"/>
    <property type="match status" value="1"/>
</dbReference>
<evidence type="ECO:0000256" key="1">
    <source>
        <dbReference type="SAM" id="SignalP"/>
    </source>
</evidence>
<comment type="caution">
    <text evidence="3">The sequence shown here is derived from an EMBL/GenBank/DDBJ whole genome shotgun (WGS) entry which is preliminary data.</text>
</comment>
<dbReference type="Proteomes" id="UP000555448">
    <property type="component" value="Unassembled WGS sequence"/>
</dbReference>
<protein>
    <recommendedName>
        <fullName evidence="2">Ice-binding protein C-terminal domain-containing protein</fullName>
    </recommendedName>
</protein>
<feature type="chain" id="PRO_5030794038" description="Ice-binding protein C-terminal domain-containing protein" evidence="1">
    <location>
        <begin position="42"/>
        <end position="274"/>
    </location>
</feature>
<dbReference type="NCBIfam" id="NF035944">
    <property type="entry name" value="PEPxxWA-CTERM"/>
    <property type="match status" value="1"/>
</dbReference>
<keyword evidence="1" id="KW-0732">Signal</keyword>
<sequence length="274" mass="29351">MPLIEQTSKGEQKVKGKASMKGFVFVVAALTASFVAAPARAAIYDLSATGTVTGAQLAINSAFTPAPTGKFKVGDAFNLKMRFDADKAILTSLYDADPTINIYWLPDMLTTITSGTYTSSYKARFDISSSVQFWNDHNVVGKTDSQSFRSSNYDFNGPTPYDLGGGLNFETVGLNAFDWSALLRSSDMISQLNGTSAAFNSNSMQYTYSTGAVPGSNAVRPVVLVDIGNVSWSLNPVSAVPEPSTWAMMIIGFGAIGFAKRRQRKVVTGLTYAS</sequence>
<dbReference type="InterPro" id="IPR013424">
    <property type="entry name" value="Ice-binding_C"/>
</dbReference>
<gene>
    <name evidence="3" type="ORF">HNO88_002782</name>
</gene>
<reference evidence="3 4" key="1">
    <citation type="submission" date="2020-08" db="EMBL/GenBank/DDBJ databases">
        <title>Functional genomics of gut bacteria from endangered species of beetles.</title>
        <authorList>
            <person name="Carlos-Shanley C."/>
        </authorList>
    </citation>
    <scope>NUCLEOTIDE SEQUENCE [LARGE SCALE GENOMIC DNA]</scope>
    <source>
        <strain evidence="3 4">S00245</strain>
    </source>
</reference>
<organism evidence="3 4">
    <name type="scientific">Novosphingobium chloroacetimidivorans</name>
    <dbReference type="NCBI Taxonomy" id="1428314"/>
    <lineage>
        <taxon>Bacteria</taxon>
        <taxon>Pseudomonadati</taxon>
        <taxon>Pseudomonadota</taxon>
        <taxon>Alphaproteobacteria</taxon>
        <taxon>Sphingomonadales</taxon>
        <taxon>Sphingomonadaceae</taxon>
        <taxon>Novosphingobium</taxon>
    </lineage>
</organism>
<feature type="domain" description="Ice-binding protein C-terminal" evidence="2">
    <location>
        <begin position="239"/>
        <end position="262"/>
    </location>
</feature>
<dbReference type="EMBL" id="JACHLR010000011">
    <property type="protein sequence ID" value="MBB4859453.1"/>
    <property type="molecule type" value="Genomic_DNA"/>
</dbReference>
<proteinExistence type="predicted"/>
<evidence type="ECO:0000259" key="2">
    <source>
        <dbReference type="Pfam" id="PF07589"/>
    </source>
</evidence>